<evidence type="ECO:0000313" key="2">
    <source>
        <dbReference type="Proteomes" id="UP000037035"/>
    </source>
</evidence>
<accession>A0A0L6UMN1</accession>
<evidence type="ECO:0008006" key="3">
    <source>
        <dbReference type="Google" id="ProtNLM"/>
    </source>
</evidence>
<protein>
    <recommendedName>
        <fullName evidence="3">J domain-containing protein</fullName>
    </recommendedName>
</protein>
<dbReference type="Proteomes" id="UP000037035">
    <property type="component" value="Unassembled WGS sequence"/>
</dbReference>
<comment type="caution">
    <text evidence="1">The sequence shown here is derived from an EMBL/GenBank/DDBJ whole genome shotgun (WGS) entry which is preliminary data.</text>
</comment>
<dbReference type="OrthoDB" id="10250354at2759"/>
<evidence type="ECO:0000313" key="1">
    <source>
        <dbReference type="EMBL" id="KNZ49100.1"/>
    </source>
</evidence>
<name>A0A0L6UMN1_9BASI</name>
<reference evidence="1 2" key="1">
    <citation type="submission" date="2015-08" db="EMBL/GenBank/DDBJ databases">
        <title>Next Generation Sequencing and Analysis of the Genome of Puccinia sorghi L Schw, the Causal Agent of Maize Common Rust.</title>
        <authorList>
            <person name="Rochi L."/>
            <person name="Burguener G."/>
            <person name="Darino M."/>
            <person name="Turjanski A."/>
            <person name="Kreff E."/>
            <person name="Dieguez M.J."/>
            <person name="Sacco F."/>
        </authorList>
    </citation>
    <scope>NUCLEOTIDE SEQUENCE [LARGE SCALE GENOMIC DNA]</scope>
    <source>
        <strain evidence="1 2">RO10H11247</strain>
    </source>
</reference>
<dbReference type="EMBL" id="LAVV01010398">
    <property type="protein sequence ID" value="KNZ49100.1"/>
    <property type="molecule type" value="Genomic_DNA"/>
</dbReference>
<dbReference type="VEuPathDB" id="FungiDB:VP01_520g5"/>
<dbReference type="InterPro" id="IPR036869">
    <property type="entry name" value="J_dom_sf"/>
</dbReference>
<dbReference type="SUPFAM" id="SSF46565">
    <property type="entry name" value="Chaperone J-domain"/>
    <property type="match status" value="1"/>
</dbReference>
<dbReference type="CDD" id="cd06257">
    <property type="entry name" value="DnaJ"/>
    <property type="match status" value="1"/>
</dbReference>
<gene>
    <name evidence="1" type="ORF">VP01_520g5</name>
</gene>
<sequence length="341" mass="38216">MIARPSKKRSIDAEDQDEKSCLHQCCSGSSNYRPIKSGKTHDKQSVSPCTVYCQKYNQAADLIEHGSTVEAVQTLHSLLNDDDADSRKNALSPSVHHVLIKASIKLATAYWHLSRPEEALITLNRIFLPHERLYISYGHNLFGEASVIYSIVRDGLRNKEKSTISSGAEFRYLYLGNYASALILFQDAVREAENYDSPIAVSSYSFKQLYIQTHLDLTRCHMALGSLPNAKLTLNTLRSSERSLSITYNHPKFVEMVNLTTALENWTSNPSKSIAQSLFQNVSGVYDGGMTQYPECCYQILCVTQDSSAQVIQSSFRNLSKILHPDKGGDTDLMQRVCPFL</sequence>
<dbReference type="InterPro" id="IPR001623">
    <property type="entry name" value="DnaJ_domain"/>
</dbReference>
<dbReference type="STRING" id="27349.A0A0L6UMN1"/>
<keyword evidence="2" id="KW-1185">Reference proteome</keyword>
<proteinExistence type="predicted"/>
<dbReference type="Gene3D" id="1.10.287.110">
    <property type="entry name" value="DnaJ domain"/>
    <property type="match status" value="1"/>
</dbReference>
<organism evidence="1 2">
    <name type="scientific">Puccinia sorghi</name>
    <dbReference type="NCBI Taxonomy" id="27349"/>
    <lineage>
        <taxon>Eukaryota</taxon>
        <taxon>Fungi</taxon>
        <taxon>Dikarya</taxon>
        <taxon>Basidiomycota</taxon>
        <taxon>Pucciniomycotina</taxon>
        <taxon>Pucciniomycetes</taxon>
        <taxon>Pucciniales</taxon>
        <taxon>Pucciniaceae</taxon>
        <taxon>Puccinia</taxon>
    </lineage>
</organism>
<dbReference type="AlphaFoldDB" id="A0A0L6UMN1"/>